<keyword evidence="4" id="KW-1185">Reference proteome</keyword>
<evidence type="ECO:0000259" key="2">
    <source>
        <dbReference type="SMART" id="SM01324"/>
    </source>
</evidence>
<evidence type="ECO:0000313" key="4">
    <source>
        <dbReference type="Proteomes" id="UP000240572"/>
    </source>
</evidence>
<sequence length="238" mass="27238">MKYKILLLALLGSATGGFAQTLKDCSSCATQVIKPAQIADKSIDDIRYLTNDLFARRGYVFQSSEIDAYYANKTWYKPVNANYTIEYNAVEKQNIKLFQDRTKELTAQRKQLTEALKGFKALLDAGDKEALARQYQYRVESNSDFIKNVTDEIFMDDIHWTRHKGLYRVEKDNGDIVKAYSLAIDGNRVVFEFSLKGGSVIDREGALYPREYMTEASYVYIFEYVQGKLVFQKLVVAG</sequence>
<feature type="chain" id="PRO_5015162873" evidence="1">
    <location>
        <begin position="20"/>
        <end position="238"/>
    </location>
</feature>
<dbReference type="Pfam" id="PF13308">
    <property type="entry name" value="YARHG"/>
    <property type="match status" value="1"/>
</dbReference>
<feature type="domain" description="YARHG" evidence="2">
    <location>
        <begin position="22"/>
        <end position="103"/>
    </location>
</feature>
<evidence type="ECO:0000313" key="3">
    <source>
        <dbReference type="EMBL" id="PSK93034.1"/>
    </source>
</evidence>
<dbReference type="SMART" id="SM01324">
    <property type="entry name" value="YARHG"/>
    <property type="match status" value="1"/>
</dbReference>
<protein>
    <submittedName>
        <fullName evidence="3">YARHG domain-containing protein</fullName>
    </submittedName>
</protein>
<dbReference type="Gene3D" id="1.20.58.1690">
    <property type="match status" value="1"/>
</dbReference>
<organism evidence="3 4">
    <name type="scientific">Taibaiella chishuiensis</name>
    <dbReference type="NCBI Taxonomy" id="1434707"/>
    <lineage>
        <taxon>Bacteria</taxon>
        <taxon>Pseudomonadati</taxon>
        <taxon>Bacteroidota</taxon>
        <taxon>Chitinophagia</taxon>
        <taxon>Chitinophagales</taxon>
        <taxon>Chitinophagaceae</taxon>
        <taxon>Taibaiella</taxon>
    </lineage>
</organism>
<keyword evidence="1" id="KW-0732">Signal</keyword>
<dbReference type="InterPro" id="IPR038434">
    <property type="entry name" value="YARHG_sf"/>
</dbReference>
<dbReference type="Proteomes" id="UP000240572">
    <property type="component" value="Unassembled WGS sequence"/>
</dbReference>
<gene>
    <name evidence="3" type="ORF">B0I18_1023</name>
</gene>
<accession>A0A2P8D738</accession>
<dbReference type="RefSeq" id="WP_106522070.1">
    <property type="nucleotide sequence ID" value="NZ_PYGD01000002.1"/>
</dbReference>
<dbReference type="EMBL" id="PYGD01000002">
    <property type="protein sequence ID" value="PSK93034.1"/>
    <property type="molecule type" value="Genomic_DNA"/>
</dbReference>
<reference evidence="3 4" key="1">
    <citation type="submission" date="2018-03" db="EMBL/GenBank/DDBJ databases">
        <title>Genomic Encyclopedia of Type Strains, Phase III (KMG-III): the genomes of soil and plant-associated and newly described type strains.</title>
        <authorList>
            <person name="Whitman W."/>
        </authorList>
    </citation>
    <scope>NUCLEOTIDE SEQUENCE [LARGE SCALE GENOMIC DNA]</scope>
    <source>
        <strain evidence="3 4">CGMCC 1.12700</strain>
    </source>
</reference>
<dbReference type="AlphaFoldDB" id="A0A2P8D738"/>
<feature type="signal peptide" evidence="1">
    <location>
        <begin position="1"/>
        <end position="19"/>
    </location>
</feature>
<evidence type="ECO:0000256" key="1">
    <source>
        <dbReference type="SAM" id="SignalP"/>
    </source>
</evidence>
<dbReference type="OrthoDB" id="8750305at2"/>
<dbReference type="InterPro" id="IPR025582">
    <property type="entry name" value="YARHG_dom"/>
</dbReference>
<comment type="caution">
    <text evidence="3">The sequence shown here is derived from an EMBL/GenBank/DDBJ whole genome shotgun (WGS) entry which is preliminary data.</text>
</comment>
<proteinExistence type="predicted"/>
<name>A0A2P8D738_9BACT</name>